<gene>
    <name evidence="2" type="ORF">MUK42_13994</name>
</gene>
<accession>A0A9E7LG02</accession>
<feature type="compositionally biased region" description="Polar residues" evidence="1">
    <location>
        <begin position="41"/>
        <end position="59"/>
    </location>
</feature>
<evidence type="ECO:0000313" key="2">
    <source>
        <dbReference type="EMBL" id="URE49504.1"/>
    </source>
</evidence>
<feature type="region of interest" description="Disordered" evidence="1">
    <location>
        <begin position="1"/>
        <end position="104"/>
    </location>
</feature>
<reference evidence="2" key="1">
    <citation type="submission" date="2022-05" db="EMBL/GenBank/DDBJ databases">
        <title>The Musa troglodytarum L. genome provides insights into the mechanism of non-climacteric behaviour and enrichment of carotenoids.</title>
        <authorList>
            <person name="Wang J."/>
        </authorList>
    </citation>
    <scope>NUCLEOTIDE SEQUENCE</scope>
    <source>
        <tissue evidence="2">Leaf</tissue>
    </source>
</reference>
<evidence type="ECO:0000313" key="3">
    <source>
        <dbReference type="Proteomes" id="UP001055439"/>
    </source>
</evidence>
<name>A0A9E7LG02_9LILI</name>
<dbReference type="EMBL" id="CP097511">
    <property type="protein sequence ID" value="URE49504.1"/>
    <property type="molecule type" value="Genomic_DNA"/>
</dbReference>
<feature type="compositionally biased region" description="Low complexity" evidence="1">
    <location>
        <begin position="1"/>
        <end position="17"/>
    </location>
</feature>
<organism evidence="2 3">
    <name type="scientific">Musa troglodytarum</name>
    <name type="common">fe'i banana</name>
    <dbReference type="NCBI Taxonomy" id="320322"/>
    <lineage>
        <taxon>Eukaryota</taxon>
        <taxon>Viridiplantae</taxon>
        <taxon>Streptophyta</taxon>
        <taxon>Embryophyta</taxon>
        <taxon>Tracheophyta</taxon>
        <taxon>Spermatophyta</taxon>
        <taxon>Magnoliopsida</taxon>
        <taxon>Liliopsida</taxon>
        <taxon>Zingiberales</taxon>
        <taxon>Musaceae</taxon>
        <taxon>Musa</taxon>
    </lineage>
</organism>
<dbReference type="Proteomes" id="UP001055439">
    <property type="component" value="Chromosome 9"/>
</dbReference>
<protein>
    <submittedName>
        <fullName evidence="2">Uncharacterized protein</fullName>
    </submittedName>
</protein>
<dbReference type="AlphaFoldDB" id="A0A9E7LG02"/>
<proteinExistence type="predicted"/>
<evidence type="ECO:0000256" key="1">
    <source>
        <dbReference type="SAM" id="MobiDB-lite"/>
    </source>
</evidence>
<sequence length="145" mass="15663">MIADSKSARVARAASASLESNARACARTAAVESKEKIGSISGRSSATASYKSKSRNSFSGDRFDLATNPGKPRNWSAASPAMSAKTTSRTASEPAKTWSRRTRSPWNRVLTATLEAPSQDRTFSSSTAQSSFWIWARGRRSKPSR</sequence>
<keyword evidence="3" id="KW-1185">Reference proteome</keyword>